<evidence type="ECO:0000313" key="2">
    <source>
        <dbReference type="EMBL" id="WVX66946.1"/>
    </source>
</evidence>
<evidence type="ECO:0000313" key="3">
    <source>
        <dbReference type="Proteomes" id="UP001330434"/>
    </source>
</evidence>
<dbReference type="EMBL" id="CP133270">
    <property type="protein sequence ID" value="WVX66946.1"/>
    <property type="molecule type" value="Genomic_DNA"/>
</dbReference>
<feature type="transmembrane region" description="Helical" evidence="1">
    <location>
        <begin position="194"/>
        <end position="220"/>
    </location>
</feature>
<feature type="transmembrane region" description="Helical" evidence="1">
    <location>
        <begin position="28"/>
        <end position="46"/>
    </location>
</feature>
<feature type="transmembrane region" description="Helical" evidence="1">
    <location>
        <begin position="148"/>
        <end position="173"/>
    </location>
</feature>
<sequence length="273" mass="30126">MDSQFKVWQTAKEAFSLVNHDLKAWMKVLSLPVLIMIITALLGFVGENFGNVSDGLTEEEPTLLEIITTVIGRVGDILATILFAVNGFRYAMYQEGGEKWFQWGFLSIARRVLGYYIVIIFMLLPVVGAGAMAFVFASETDLLGLARVLGGLAVIATLYLCVRLFFVIPFVVIGHEKPIRSSFHDSKNNVMRLTGLYILLKLIFTIPIGLFFMAVGLIAFTEINEFFIIAPSLAMVFIMAYGEAIVMTATILAYKKIAGKSAPAFNGLMSHSL</sequence>
<feature type="transmembrane region" description="Helical" evidence="1">
    <location>
        <begin position="66"/>
        <end position="92"/>
    </location>
</feature>
<keyword evidence="1" id="KW-1133">Transmembrane helix</keyword>
<reference evidence="2 3" key="1">
    <citation type="journal article" date="2024" name="Environ. Microbiol.">
        <title>Novel evolutionary insights on the interactions of the Holosporales (Alphaproteobacteria) with eukaryotic hosts from comparative genomics.</title>
        <authorList>
            <person name="Giovannini M."/>
            <person name="Petroni G."/>
            <person name="Castelli M."/>
        </authorList>
    </citation>
    <scope>NUCLEOTIDE SEQUENCE [LARGE SCALE GENOMIC DNA]</scope>
    <source>
        <strain evidence="2 3">US_Bl 15I1</strain>
    </source>
</reference>
<feature type="transmembrane region" description="Helical" evidence="1">
    <location>
        <begin position="113"/>
        <end position="136"/>
    </location>
</feature>
<keyword evidence="1" id="KW-0472">Membrane</keyword>
<evidence type="ECO:0000256" key="1">
    <source>
        <dbReference type="SAM" id="Phobius"/>
    </source>
</evidence>
<gene>
    <name evidence="2" type="ORF">Bealeia1_01141</name>
</gene>
<accession>A0ABZ2C5Q2</accession>
<keyword evidence="1" id="KW-0812">Transmembrane</keyword>
<keyword evidence="3" id="KW-1185">Reference proteome</keyword>
<dbReference type="RefSeq" id="WP_331255760.1">
    <property type="nucleotide sequence ID" value="NZ_CP133270.1"/>
</dbReference>
<feature type="transmembrane region" description="Helical" evidence="1">
    <location>
        <begin position="226"/>
        <end position="254"/>
    </location>
</feature>
<dbReference type="Proteomes" id="UP001330434">
    <property type="component" value="Chromosome"/>
</dbReference>
<organism evidence="2 3">
    <name type="scientific">Candidatus Bealeia paramacronuclearis</name>
    <dbReference type="NCBI Taxonomy" id="1921001"/>
    <lineage>
        <taxon>Bacteria</taxon>
        <taxon>Pseudomonadati</taxon>
        <taxon>Pseudomonadota</taxon>
        <taxon>Alphaproteobacteria</taxon>
        <taxon>Holosporales</taxon>
        <taxon>Holosporaceae</taxon>
        <taxon>Candidatus Bealeia</taxon>
    </lineage>
</organism>
<evidence type="ECO:0008006" key="4">
    <source>
        <dbReference type="Google" id="ProtNLM"/>
    </source>
</evidence>
<name>A0ABZ2C5Q2_9PROT</name>
<protein>
    <recommendedName>
        <fullName evidence="4">Glycerophosphoryl diester phosphodiesterase membrane domain-containing protein</fullName>
    </recommendedName>
</protein>
<proteinExistence type="predicted"/>